<feature type="compositionally biased region" description="Basic and acidic residues" evidence="1">
    <location>
        <begin position="1"/>
        <end position="12"/>
    </location>
</feature>
<accession>A0ABP8FB22</accession>
<comment type="caution">
    <text evidence="2">The sequence shown here is derived from an EMBL/GenBank/DDBJ whole genome shotgun (WGS) entry which is preliminary data.</text>
</comment>
<evidence type="ECO:0000256" key="1">
    <source>
        <dbReference type="SAM" id="MobiDB-lite"/>
    </source>
</evidence>
<name>A0ABP8FB22_9BACT</name>
<dbReference type="Proteomes" id="UP001501844">
    <property type="component" value="Unassembled WGS sequence"/>
</dbReference>
<dbReference type="RefSeq" id="WP_345162717.1">
    <property type="nucleotide sequence ID" value="NZ_BAABGX010000001.1"/>
</dbReference>
<sequence length="106" mass="11493">MAWNERIKKDGESENPESEARAQYFALREDMSALQLASQDMGEALALIKKGAAHLERIEALLTQGGFDKEMLSPVATAFSTAAVNLRLVESAVNRGLDELKGKGEG</sequence>
<protein>
    <submittedName>
        <fullName evidence="2">Uncharacterized protein</fullName>
    </submittedName>
</protein>
<feature type="region of interest" description="Disordered" evidence="1">
    <location>
        <begin position="1"/>
        <end position="20"/>
    </location>
</feature>
<evidence type="ECO:0000313" key="3">
    <source>
        <dbReference type="Proteomes" id="UP001501844"/>
    </source>
</evidence>
<proteinExistence type="predicted"/>
<evidence type="ECO:0000313" key="2">
    <source>
        <dbReference type="EMBL" id="GAA4299464.1"/>
    </source>
</evidence>
<dbReference type="EMBL" id="BAABGX010000001">
    <property type="protein sequence ID" value="GAA4299464.1"/>
    <property type="molecule type" value="Genomic_DNA"/>
</dbReference>
<reference evidence="3" key="1">
    <citation type="journal article" date="2019" name="Int. J. Syst. Evol. Microbiol.">
        <title>The Global Catalogue of Microorganisms (GCM) 10K type strain sequencing project: providing services to taxonomists for standard genome sequencing and annotation.</title>
        <authorList>
            <consortium name="The Broad Institute Genomics Platform"/>
            <consortium name="The Broad Institute Genome Sequencing Center for Infectious Disease"/>
            <person name="Wu L."/>
            <person name="Ma J."/>
        </authorList>
    </citation>
    <scope>NUCLEOTIDE SEQUENCE [LARGE SCALE GENOMIC DNA]</scope>
    <source>
        <strain evidence="3">JCM 17917</strain>
    </source>
</reference>
<organism evidence="2 3">
    <name type="scientific">Nibribacter koreensis</name>
    <dbReference type="NCBI Taxonomy" id="1084519"/>
    <lineage>
        <taxon>Bacteria</taxon>
        <taxon>Pseudomonadati</taxon>
        <taxon>Bacteroidota</taxon>
        <taxon>Cytophagia</taxon>
        <taxon>Cytophagales</taxon>
        <taxon>Hymenobacteraceae</taxon>
        <taxon>Nibribacter</taxon>
    </lineage>
</organism>
<gene>
    <name evidence="2" type="ORF">GCM10023183_08760</name>
</gene>
<keyword evidence="3" id="KW-1185">Reference proteome</keyword>